<feature type="domain" description="GAF" evidence="2">
    <location>
        <begin position="187"/>
        <end position="340"/>
    </location>
</feature>
<dbReference type="Pfam" id="PF01590">
    <property type="entry name" value="GAF"/>
    <property type="match status" value="1"/>
</dbReference>
<dbReference type="Proteomes" id="UP000266906">
    <property type="component" value="Unassembled WGS sequence"/>
</dbReference>
<evidence type="ECO:0000259" key="3">
    <source>
        <dbReference type="SMART" id="SM00331"/>
    </source>
</evidence>
<protein>
    <submittedName>
        <fullName evidence="4">GAF domain-containing protein</fullName>
    </submittedName>
</protein>
<dbReference type="InterPro" id="IPR001932">
    <property type="entry name" value="PPM-type_phosphatase-like_dom"/>
</dbReference>
<name>A0A3N4S1H3_9ACTN</name>
<dbReference type="AlphaFoldDB" id="A0A3N4S1H3"/>
<dbReference type="SMART" id="SM00065">
    <property type="entry name" value="GAF"/>
    <property type="match status" value="2"/>
</dbReference>
<dbReference type="GO" id="GO:0016791">
    <property type="term" value="F:phosphatase activity"/>
    <property type="evidence" value="ECO:0007669"/>
    <property type="project" value="TreeGrafter"/>
</dbReference>
<feature type="domain" description="PPM-type phosphatase" evidence="3">
    <location>
        <begin position="357"/>
        <end position="586"/>
    </location>
</feature>
<dbReference type="PANTHER" id="PTHR43156">
    <property type="entry name" value="STAGE II SPORULATION PROTEIN E-RELATED"/>
    <property type="match status" value="1"/>
</dbReference>
<feature type="domain" description="GAF" evidence="2">
    <location>
        <begin position="1"/>
        <end position="138"/>
    </location>
</feature>
<comment type="caution">
    <text evidence="4">The sequence shown here is derived from an EMBL/GenBank/DDBJ whole genome shotgun (WGS) entry which is preliminary data.</text>
</comment>
<dbReference type="SUPFAM" id="SSF81606">
    <property type="entry name" value="PP2C-like"/>
    <property type="match status" value="1"/>
</dbReference>
<keyword evidence="5" id="KW-1185">Reference proteome</keyword>
<dbReference type="Pfam" id="PF07228">
    <property type="entry name" value="SpoIIE"/>
    <property type="match status" value="1"/>
</dbReference>
<evidence type="ECO:0000313" key="5">
    <source>
        <dbReference type="Proteomes" id="UP000266906"/>
    </source>
</evidence>
<dbReference type="InterPro" id="IPR036457">
    <property type="entry name" value="PPM-type-like_dom_sf"/>
</dbReference>
<gene>
    <name evidence="4" type="ORF">EDD38_5455</name>
</gene>
<evidence type="ECO:0000313" key="4">
    <source>
        <dbReference type="EMBL" id="RPE37069.1"/>
    </source>
</evidence>
<dbReference type="RefSeq" id="WP_162871658.1">
    <property type="nucleotide sequence ID" value="NZ_JBEYIY010000041.1"/>
</dbReference>
<sequence>MDRFARLAASVLAAPEAVVAVLVGPADTEVLECWPPERSPAEPWHAVLRRHVARTGELLTVDDLTRWAADGHEAALDGAEGAFAAAPLYGARGECLGVMAVHDPRPRAWSGHNRQDLEDLAGVCAAELRLRVSTRRANEAHHGAQEAREEAQALTGAARAAERRLRVQLERSELLLRAAELLGNTLGLDQVRTTVSDLVSGDLKPAYVGLVLLGDDDKLRRAVDTASGPVPLEEQVPLYALTDGWPTAQAAQENRVVSVPDRQTLVDHYDPHTVVVFDQMGLHSAVCVPLPGTRRPTLGALVAAWDEPHETDIHERAVLTVIAGYTALAVERALHLDERTSVARQLQRAMLTDFPRTPGLELAALYRPAAHHDMVGGDWYDAYPVLPHRTAADGRRPLAVTVGDITGHDTHAATLMGQARSMLRQADVDRGGSPADALVSFERANDQLHTRISGTLVHAHLHPRPHGAWLLRWTNAGHPSPLLAHPNRDTERLTEHGLLLHPGLALPEGRPVHERLLEPGSVLLLYTDGLVEHRGRDLEQGIDRAAELLARTVADHTPLPQALDLLADTLAGPDHGDDVVLLALRVTDQGVG</sequence>
<accession>A0A3N4S1H3</accession>
<dbReference type="InterPro" id="IPR052016">
    <property type="entry name" value="Bact_Sigma-Reg"/>
</dbReference>
<dbReference type="Pfam" id="PF13185">
    <property type="entry name" value="GAF_2"/>
    <property type="match status" value="1"/>
</dbReference>
<keyword evidence="1" id="KW-0378">Hydrolase</keyword>
<organism evidence="4 5">
    <name type="scientific">Kitasatospora cineracea</name>
    <dbReference type="NCBI Taxonomy" id="88074"/>
    <lineage>
        <taxon>Bacteria</taxon>
        <taxon>Bacillati</taxon>
        <taxon>Actinomycetota</taxon>
        <taxon>Actinomycetes</taxon>
        <taxon>Kitasatosporales</taxon>
        <taxon>Streptomycetaceae</taxon>
        <taxon>Kitasatospora</taxon>
    </lineage>
</organism>
<dbReference type="PANTHER" id="PTHR43156:SF2">
    <property type="entry name" value="STAGE II SPORULATION PROTEIN E"/>
    <property type="match status" value="1"/>
</dbReference>
<dbReference type="Gene3D" id="3.30.450.40">
    <property type="match status" value="2"/>
</dbReference>
<dbReference type="InterPro" id="IPR003018">
    <property type="entry name" value="GAF"/>
</dbReference>
<evidence type="ECO:0000256" key="1">
    <source>
        <dbReference type="ARBA" id="ARBA00022801"/>
    </source>
</evidence>
<dbReference type="SUPFAM" id="SSF55781">
    <property type="entry name" value="GAF domain-like"/>
    <property type="match status" value="2"/>
</dbReference>
<dbReference type="SMART" id="SM00331">
    <property type="entry name" value="PP2C_SIG"/>
    <property type="match status" value="1"/>
</dbReference>
<dbReference type="EMBL" id="RKQG01000001">
    <property type="protein sequence ID" value="RPE37069.1"/>
    <property type="molecule type" value="Genomic_DNA"/>
</dbReference>
<dbReference type="Gene3D" id="3.60.40.10">
    <property type="entry name" value="PPM-type phosphatase domain"/>
    <property type="match status" value="1"/>
</dbReference>
<proteinExistence type="predicted"/>
<dbReference type="InterPro" id="IPR029016">
    <property type="entry name" value="GAF-like_dom_sf"/>
</dbReference>
<reference evidence="4 5" key="1">
    <citation type="submission" date="2018-11" db="EMBL/GenBank/DDBJ databases">
        <title>Sequencing the genomes of 1000 actinobacteria strains.</title>
        <authorList>
            <person name="Klenk H.-P."/>
        </authorList>
    </citation>
    <scope>NUCLEOTIDE SEQUENCE [LARGE SCALE GENOMIC DNA]</scope>
    <source>
        <strain evidence="4 5">DSM 44781</strain>
    </source>
</reference>
<evidence type="ECO:0000259" key="2">
    <source>
        <dbReference type="SMART" id="SM00065"/>
    </source>
</evidence>